<evidence type="ECO:0000313" key="3">
    <source>
        <dbReference type="EMBL" id="KAH3680886.1"/>
    </source>
</evidence>
<evidence type="ECO:0000256" key="1">
    <source>
        <dbReference type="SAM" id="MobiDB-lite"/>
    </source>
</evidence>
<gene>
    <name evidence="3" type="ORF">WICMUC_000029</name>
</gene>
<organism evidence="3 4">
    <name type="scientific">Wickerhamomyces mucosus</name>
    <dbReference type="NCBI Taxonomy" id="1378264"/>
    <lineage>
        <taxon>Eukaryota</taxon>
        <taxon>Fungi</taxon>
        <taxon>Dikarya</taxon>
        <taxon>Ascomycota</taxon>
        <taxon>Saccharomycotina</taxon>
        <taxon>Saccharomycetes</taxon>
        <taxon>Phaffomycetales</taxon>
        <taxon>Wickerhamomycetaceae</taxon>
        <taxon>Wickerhamomyces</taxon>
    </lineage>
</organism>
<accession>A0A9P8TJR9</accession>
<dbReference type="AlphaFoldDB" id="A0A9P8TJR9"/>
<protein>
    <submittedName>
        <fullName evidence="3">Uncharacterized protein</fullName>
    </submittedName>
</protein>
<keyword evidence="2" id="KW-0732">Signal</keyword>
<comment type="caution">
    <text evidence="3">The sequence shown here is derived from an EMBL/GenBank/DDBJ whole genome shotgun (WGS) entry which is preliminary data.</text>
</comment>
<evidence type="ECO:0000256" key="2">
    <source>
        <dbReference type="SAM" id="SignalP"/>
    </source>
</evidence>
<dbReference type="EMBL" id="JAEUBF010000026">
    <property type="protein sequence ID" value="KAH3680886.1"/>
    <property type="molecule type" value="Genomic_DNA"/>
</dbReference>
<feature type="chain" id="PRO_5040124865" evidence="2">
    <location>
        <begin position="16"/>
        <end position="122"/>
    </location>
</feature>
<dbReference type="Proteomes" id="UP000769528">
    <property type="component" value="Unassembled WGS sequence"/>
</dbReference>
<feature type="region of interest" description="Disordered" evidence="1">
    <location>
        <begin position="100"/>
        <end position="122"/>
    </location>
</feature>
<feature type="signal peptide" evidence="2">
    <location>
        <begin position="1"/>
        <end position="15"/>
    </location>
</feature>
<proteinExistence type="predicted"/>
<name>A0A9P8TJR9_9ASCO</name>
<sequence>MMFLKILTLTKVSVANILYESTQNVIEVVDENEDPNAKTPYKIIGPYQGSPFSVDQPKPINPIQVLITHGITIHNLNSGSYIPLFAFTNLLIKRSETLPATIEPNDPPIKGAKKNNPTVVSE</sequence>
<reference evidence="3" key="1">
    <citation type="journal article" date="2021" name="Open Biol.">
        <title>Shared evolutionary footprints suggest mitochondrial oxidative damage underlies multiple complex I losses in fungi.</title>
        <authorList>
            <person name="Schikora-Tamarit M.A."/>
            <person name="Marcet-Houben M."/>
            <person name="Nosek J."/>
            <person name="Gabaldon T."/>
        </authorList>
    </citation>
    <scope>NUCLEOTIDE SEQUENCE</scope>
    <source>
        <strain evidence="3">CBS6341</strain>
    </source>
</reference>
<keyword evidence="4" id="KW-1185">Reference proteome</keyword>
<reference evidence="3" key="2">
    <citation type="submission" date="2021-01" db="EMBL/GenBank/DDBJ databases">
        <authorList>
            <person name="Schikora-Tamarit M.A."/>
        </authorList>
    </citation>
    <scope>NUCLEOTIDE SEQUENCE</scope>
    <source>
        <strain evidence="3">CBS6341</strain>
    </source>
</reference>
<evidence type="ECO:0000313" key="4">
    <source>
        <dbReference type="Proteomes" id="UP000769528"/>
    </source>
</evidence>